<dbReference type="WBParaSite" id="ACRNAN_scaffold9708.g26716.t1">
    <property type="protein sequence ID" value="ACRNAN_scaffold9708.g26716.t1"/>
    <property type="gene ID" value="ACRNAN_scaffold9708.g26716"/>
</dbReference>
<reference evidence="3" key="1">
    <citation type="submission" date="2022-11" db="UniProtKB">
        <authorList>
            <consortium name="WormBaseParasite"/>
        </authorList>
    </citation>
    <scope>IDENTIFICATION</scope>
</reference>
<keyword evidence="1" id="KW-0812">Transmembrane</keyword>
<feature type="transmembrane region" description="Helical" evidence="1">
    <location>
        <begin position="34"/>
        <end position="56"/>
    </location>
</feature>
<name>A0A914EPC9_9BILA</name>
<proteinExistence type="predicted"/>
<protein>
    <submittedName>
        <fullName evidence="3">Uncharacterized protein</fullName>
    </submittedName>
</protein>
<organism evidence="2 3">
    <name type="scientific">Acrobeloides nanus</name>
    <dbReference type="NCBI Taxonomy" id="290746"/>
    <lineage>
        <taxon>Eukaryota</taxon>
        <taxon>Metazoa</taxon>
        <taxon>Ecdysozoa</taxon>
        <taxon>Nematoda</taxon>
        <taxon>Chromadorea</taxon>
        <taxon>Rhabditida</taxon>
        <taxon>Tylenchina</taxon>
        <taxon>Cephalobomorpha</taxon>
        <taxon>Cephaloboidea</taxon>
        <taxon>Cephalobidae</taxon>
        <taxon>Acrobeloides</taxon>
    </lineage>
</organism>
<accession>A0A914EPC9</accession>
<sequence length="106" mass="12138">MGKATLTVGLLAANELIMFVMPDIFVYISPKASYNFIFFVMTLNKGFVNMLLLLITQKEMRQEILKVLSKKWFIKTGPIIVVKKPSEEVVTKLMIRRVVLYTHGSI</sequence>
<keyword evidence="2" id="KW-1185">Reference proteome</keyword>
<evidence type="ECO:0000313" key="2">
    <source>
        <dbReference type="Proteomes" id="UP000887540"/>
    </source>
</evidence>
<evidence type="ECO:0000313" key="3">
    <source>
        <dbReference type="WBParaSite" id="ACRNAN_scaffold9708.g26716.t1"/>
    </source>
</evidence>
<keyword evidence="1" id="KW-1133">Transmembrane helix</keyword>
<evidence type="ECO:0000256" key="1">
    <source>
        <dbReference type="SAM" id="Phobius"/>
    </source>
</evidence>
<feature type="transmembrane region" description="Helical" evidence="1">
    <location>
        <begin position="7"/>
        <end position="28"/>
    </location>
</feature>
<dbReference type="AlphaFoldDB" id="A0A914EPC9"/>
<keyword evidence="1" id="KW-0472">Membrane</keyword>
<dbReference type="Proteomes" id="UP000887540">
    <property type="component" value="Unplaced"/>
</dbReference>